<evidence type="ECO:0000259" key="6">
    <source>
        <dbReference type="Pfam" id="PF12698"/>
    </source>
</evidence>
<reference evidence="7 8" key="1">
    <citation type="journal article" date="2016" name="J. Biotechnol.">
        <title>First complete genome sequence of a species in the genus Microterricola, an extremophilic cold active enzyme producing bacterial strain ERGS5:02 isolated from Sikkim Himalaya.</title>
        <authorList>
            <person name="Himanshu"/>
            <person name="Swarnkar M.K."/>
            <person name="Singh D."/>
            <person name="Kumar R."/>
        </authorList>
    </citation>
    <scope>NUCLEOTIDE SEQUENCE [LARGE SCALE GENOMIC DNA]</scope>
    <source>
        <strain evidence="7 8">ERGS5:02</strain>
    </source>
</reference>
<evidence type="ECO:0000256" key="5">
    <source>
        <dbReference type="SAM" id="Phobius"/>
    </source>
</evidence>
<keyword evidence="8" id="KW-1185">Reference proteome</keyword>
<feature type="transmembrane region" description="Helical" evidence="5">
    <location>
        <begin position="37"/>
        <end position="59"/>
    </location>
</feature>
<dbReference type="OrthoDB" id="3268959at2"/>
<keyword evidence="2 5" id="KW-0812">Transmembrane</keyword>
<proteinExistence type="predicted"/>
<dbReference type="PANTHER" id="PTHR43471:SF3">
    <property type="entry name" value="ABC TRANSPORTER PERMEASE PROTEIN NATB"/>
    <property type="match status" value="1"/>
</dbReference>
<dbReference type="Proteomes" id="UP000058305">
    <property type="component" value="Chromosome"/>
</dbReference>
<evidence type="ECO:0000256" key="3">
    <source>
        <dbReference type="ARBA" id="ARBA00022989"/>
    </source>
</evidence>
<dbReference type="PANTHER" id="PTHR43471">
    <property type="entry name" value="ABC TRANSPORTER PERMEASE"/>
    <property type="match status" value="1"/>
</dbReference>
<feature type="domain" description="ABC-2 type transporter transmembrane" evidence="6">
    <location>
        <begin position="36"/>
        <end position="355"/>
    </location>
</feature>
<gene>
    <name evidence="7" type="ORF">AWU67_15655</name>
</gene>
<sequence length="378" mass="39538">MMSTTAARRGERATPSMMSSVGLVAGREITVRMRSKAFLISTGILMLAVLASVVLGGLASQNPALTQVAVIGTTTDAASSAVAASDSLEAVPADSLADAEQMLRAGEVSAIVVPTEGATASANPVTVIGLDQAPSDVVGALSILPTIELLDEPGQNPFLIYLVAIGFGLVFFMSAMTFGTTIAQSVVEEKQTRIVEILMSTIPVRALLAGKVVGNSVMAFLQIVAIAVLAILGMVVTSQKVLLGTLGSSVIWFVVFFAIGFVMLAALYAATASMVSRSEDVGSVTSPVMILVMLPYLLVILFNNNPTVLAVMSYVPFSAPVGMPMRIFLGTAEWWEPLLSLAILLLTTVLTLALGSRIYSNSLLRLGARVKLSEALKR</sequence>
<feature type="transmembrane region" description="Helical" evidence="5">
    <location>
        <begin position="314"/>
        <end position="332"/>
    </location>
</feature>
<evidence type="ECO:0000313" key="7">
    <source>
        <dbReference type="EMBL" id="AMB60598.1"/>
    </source>
</evidence>
<feature type="transmembrane region" description="Helical" evidence="5">
    <location>
        <begin position="281"/>
        <end position="302"/>
    </location>
</feature>
<keyword evidence="4 5" id="KW-0472">Membrane</keyword>
<dbReference type="KEGG" id="mvd:AWU67_15655"/>
<comment type="subcellular location">
    <subcellularLocation>
        <location evidence="1">Membrane</location>
        <topology evidence="1">Multi-pass membrane protein</topology>
    </subcellularLocation>
</comment>
<feature type="transmembrane region" description="Helical" evidence="5">
    <location>
        <begin position="338"/>
        <end position="359"/>
    </location>
</feature>
<protein>
    <submittedName>
        <fullName evidence="7">Sodium ABC transporter permease</fullName>
    </submittedName>
</protein>
<accession>A0A0Y0Q2T2</accession>
<dbReference type="AlphaFoldDB" id="A0A0Y0Q2T2"/>
<reference evidence="8" key="2">
    <citation type="submission" date="2016-01" db="EMBL/GenBank/DDBJ databases">
        <title>First complete genome sequence of a species in the genus Microterricola, an extremophilic cold active enzyme producing strain ERGS5:02 isolated from Sikkim Himalaya.</title>
        <authorList>
            <person name="Kumar R."/>
            <person name="Singh D."/>
            <person name="Swarnkar M.K."/>
        </authorList>
    </citation>
    <scope>NUCLEOTIDE SEQUENCE [LARGE SCALE GENOMIC DNA]</scope>
    <source>
        <strain evidence="8">ERGS5:02</strain>
    </source>
</reference>
<dbReference type="EMBL" id="CP014145">
    <property type="protein sequence ID" value="AMB60598.1"/>
    <property type="molecule type" value="Genomic_DNA"/>
</dbReference>
<dbReference type="GO" id="GO:0140359">
    <property type="term" value="F:ABC-type transporter activity"/>
    <property type="evidence" value="ECO:0007669"/>
    <property type="project" value="InterPro"/>
</dbReference>
<feature type="transmembrane region" description="Helical" evidence="5">
    <location>
        <begin position="158"/>
        <end position="182"/>
    </location>
</feature>
<organism evidence="7 8">
    <name type="scientific">Microterricola viridarii</name>
    <dbReference type="NCBI Taxonomy" id="412690"/>
    <lineage>
        <taxon>Bacteria</taxon>
        <taxon>Bacillati</taxon>
        <taxon>Actinomycetota</taxon>
        <taxon>Actinomycetes</taxon>
        <taxon>Micrococcales</taxon>
        <taxon>Microbacteriaceae</taxon>
        <taxon>Microterricola</taxon>
    </lineage>
</organism>
<evidence type="ECO:0000256" key="2">
    <source>
        <dbReference type="ARBA" id="ARBA00022692"/>
    </source>
</evidence>
<evidence type="ECO:0000256" key="1">
    <source>
        <dbReference type="ARBA" id="ARBA00004141"/>
    </source>
</evidence>
<name>A0A0Y0Q2T2_9MICO</name>
<feature type="transmembrane region" description="Helical" evidence="5">
    <location>
        <begin position="219"/>
        <end position="238"/>
    </location>
</feature>
<dbReference type="Pfam" id="PF12698">
    <property type="entry name" value="ABC2_membrane_3"/>
    <property type="match status" value="1"/>
</dbReference>
<feature type="transmembrane region" description="Helical" evidence="5">
    <location>
        <begin position="250"/>
        <end position="269"/>
    </location>
</feature>
<evidence type="ECO:0000313" key="8">
    <source>
        <dbReference type="Proteomes" id="UP000058305"/>
    </source>
</evidence>
<dbReference type="GO" id="GO:0016020">
    <property type="term" value="C:membrane"/>
    <property type="evidence" value="ECO:0007669"/>
    <property type="project" value="UniProtKB-SubCell"/>
</dbReference>
<evidence type="ECO:0000256" key="4">
    <source>
        <dbReference type="ARBA" id="ARBA00023136"/>
    </source>
</evidence>
<dbReference type="InterPro" id="IPR013525">
    <property type="entry name" value="ABC2_TM"/>
</dbReference>
<keyword evidence="3 5" id="KW-1133">Transmembrane helix</keyword>